<sequence>KTRIDAETSVVPGSAVLEDVEATFPLKPVEIEELVDLDRTESVSYYLTGIEYTVKYLLRHRVRLERDGSPASERVKNILRGLKLFLHFSTRSTHRSRLGVLLWALRYSELPLLLRTMRKEPQTAGLVEDDLVKVFQEAVSVIEKGYISTFGDGNPGEGASRGARRALTKLLEDLGAVMPLISSQPGHGSLCRRAASGVSASLSTVPVAVDFGETTPPEGEAEVLEPWADILSHEELTITIPELSSVDRSSDVPDSPLADPHMYHMHLGTGRKRLRLGRAVIYNLPSGLPMFESRPLPPIPETLPIGDLESILPLSESNEGETLNSGRPSHEPSIGALAAPTPHITPESASTPLQNGLEDARAGDASS</sequence>
<organism evidence="2 3">
    <name type="scientific">Polyporus arcularius HHB13444</name>
    <dbReference type="NCBI Taxonomy" id="1314778"/>
    <lineage>
        <taxon>Eukaryota</taxon>
        <taxon>Fungi</taxon>
        <taxon>Dikarya</taxon>
        <taxon>Basidiomycota</taxon>
        <taxon>Agaricomycotina</taxon>
        <taxon>Agaricomycetes</taxon>
        <taxon>Polyporales</taxon>
        <taxon>Polyporaceae</taxon>
        <taxon>Polyporus</taxon>
    </lineage>
</organism>
<gene>
    <name evidence="2" type="ORF">K466DRAFT_607157</name>
</gene>
<keyword evidence="3" id="KW-1185">Reference proteome</keyword>
<evidence type="ECO:0000313" key="3">
    <source>
        <dbReference type="Proteomes" id="UP000308197"/>
    </source>
</evidence>
<evidence type="ECO:0000313" key="2">
    <source>
        <dbReference type="EMBL" id="TFK78260.1"/>
    </source>
</evidence>
<accession>A0A5C3NQN7</accession>
<feature type="compositionally biased region" description="Basic and acidic residues" evidence="1">
    <location>
        <begin position="358"/>
        <end position="367"/>
    </location>
</feature>
<dbReference type="InParanoid" id="A0A5C3NQN7"/>
<evidence type="ECO:0000256" key="1">
    <source>
        <dbReference type="SAM" id="MobiDB-lite"/>
    </source>
</evidence>
<dbReference type="STRING" id="1314778.A0A5C3NQN7"/>
<dbReference type="EMBL" id="ML212671">
    <property type="protein sequence ID" value="TFK78260.1"/>
    <property type="molecule type" value="Genomic_DNA"/>
</dbReference>
<reference evidence="2 3" key="1">
    <citation type="journal article" date="2019" name="Nat. Ecol. Evol.">
        <title>Megaphylogeny resolves global patterns of mushroom evolution.</title>
        <authorList>
            <person name="Varga T."/>
            <person name="Krizsan K."/>
            <person name="Foldi C."/>
            <person name="Dima B."/>
            <person name="Sanchez-Garcia M."/>
            <person name="Sanchez-Ramirez S."/>
            <person name="Szollosi G.J."/>
            <person name="Szarkandi J.G."/>
            <person name="Papp V."/>
            <person name="Albert L."/>
            <person name="Andreopoulos W."/>
            <person name="Angelini C."/>
            <person name="Antonin V."/>
            <person name="Barry K.W."/>
            <person name="Bougher N.L."/>
            <person name="Buchanan P."/>
            <person name="Buyck B."/>
            <person name="Bense V."/>
            <person name="Catcheside P."/>
            <person name="Chovatia M."/>
            <person name="Cooper J."/>
            <person name="Damon W."/>
            <person name="Desjardin D."/>
            <person name="Finy P."/>
            <person name="Geml J."/>
            <person name="Haridas S."/>
            <person name="Hughes K."/>
            <person name="Justo A."/>
            <person name="Karasinski D."/>
            <person name="Kautmanova I."/>
            <person name="Kiss B."/>
            <person name="Kocsube S."/>
            <person name="Kotiranta H."/>
            <person name="LaButti K.M."/>
            <person name="Lechner B.E."/>
            <person name="Liimatainen K."/>
            <person name="Lipzen A."/>
            <person name="Lukacs Z."/>
            <person name="Mihaltcheva S."/>
            <person name="Morgado L.N."/>
            <person name="Niskanen T."/>
            <person name="Noordeloos M.E."/>
            <person name="Ohm R.A."/>
            <person name="Ortiz-Santana B."/>
            <person name="Ovrebo C."/>
            <person name="Racz N."/>
            <person name="Riley R."/>
            <person name="Savchenko A."/>
            <person name="Shiryaev A."/>
            <person name="Soop K."/>
            <person name="Spirin V."/>
            <person name="Szebenyi C."/>
            <person name="Tomsovsky M."/>
            <person name="Tulloss R.E."/>
            <person name="Uehling J."/>
            <person name="Grigoriev I.V."/>
            <person name="Vagvolgyi C."/>
            <person name="Papp T."/>
            <person name="Martin F.M."/>
            <person name="Miettinen O."/>
            <person name="Hibbett D.S."/>
            <person name="Nagy L.G."/>
        </authorList>
    </citation>
    <scope>NUCLEOTIDE SEQUENCE [LARGE SCALE GENOMIC DNA]</scope>
    <source>
        <strain evidence="2 3">HHB13444</strain>
    </source>
</reference>
<feature type="non-terminal residue" evidence="2">
    <location>
        <position position="1"/>
    </location>
</feature>
<dbReference type="Proteomes" id="UP000308197">
    <property type="component" value="Unassembled WGS sequence"/>
</dbReference>
<dbReference type="AlphaFoldDB" id="A0A5C3NQN7"/>
<feature type="region of interest" description="Disordered" evidence="1">
    <location>
        <begin position="317"/>
        <end position="367"/>
    </location>
</feature>
<protein>
    <submittedName>
        <fullName evidence="2">Uncharacterized protein</fullName>
    </submittedName>
</protein>
<feature type="compositionally biased region" description="Polar residues" evidence="1">
    <location>
        <begin position="317"/>
        <end position="327"/>
    </location>
</feature>
<proteinExistence type="predicted"/>
<name>A0A5C3NQN7_9APHY</name>